<protein>
    <submittedName>
        <fullName evidence="2">Uncharacterized protein</fullName>
    </submittedName>
</protein>
<dbReference type="Proteomes" id="UP000824540">
    <property type="component" value="Unassembled WGS sequence"/>
</dbReference>
<reference evidence="2" key="1">
    <citation type="thesis" date="2021" institute="BYU ScholarsArchive" country="Provo, UT, USA">
        <title>Applications of and Algorithms for Genome Assembly and Genomic Analyses with an Emphasis on Marine Teleosts.</title>
        <authorList>
            <person name="Pickett B.D."/>
        </authorList>
    </citation>
    <scope>NUCLEOTIDE SEQUENCE</scope>
    <source>
        <strain evidence="2">HI-2016</strain>
    </source>
</reference>
<sequence>MGGCVGRERGDTQRSSRNSGRSRKRGDVAITIVLDIGPYLHGEQVNMGAGHSDSSRGYRHTGINFSGLKKITSGCPAGPRLSRWIGCIERALSAGEPTLCCDR</sequence>
<name>A0A8T2NM16_9TELE</name>
<comment type="caution">
    <text evidence="2">The sequence shown here is derived from an EMBL/GenBank/DDBJ whole genome shotgun (WGS) entry which is preliminary data.</text>
</comment>
<evidence type="ECO:0000313" key="3">
    <source>
        <dbReference type="Proteomes" id="UP000824540"/>
    </source>
</evidence>
<organism evidence="2 3">
    <name type="scientific">Albula glossodonta</name>
    <name type="common">roundjaw bonefish</name>
    <dbReference type="NCBI Taxonomy" id="121402"/>
    <lineage>
        <taxon>Eukaryota</taxon>
        <taxon>Metazoa</taxon>
        <taxon>Chordata</taxon>
        <taxon>Craniata</taxon>
        <taxon>Vertebrata</taxon>
        <taxon>Euteleostomi</taxon>
        <taxon>Actinopterygii</taxon>
        <taxon>Neopterygii</taxon>
        <taxon>Teleostei</taxon>
        <taxon>Albuliformes</taxon>
        <taxon>Albulidae</taxon>
        <taxon>Albula</taxon>
    </lineage>
</organism>
<gene>
    <name evidence="2" type="ORF">JZ751_019838</name>
</gene>
<proteinExistence type="predicted"/>
<feature type="region of interest" description="Disordered" evidence="1">
    <location>
        <begin position="1"/>
        <end position="24"/>
    </location>
</feature>
<dbReference type="AlphaFoldDB" id="A0A8T2NM16"/>
<keyword evidence="3" id="KW-1185">Reference proteome</keyword>
<accession>A0A8T2NM16</accession>
<evidence type="ECO:0000256" key="1">
    <source>
        <dbReference type="SAM" id="MobiDB-lite"/>
    </source>
</evidence>
<evidence type="ECO:0000313" key="2">
    <source>
        <dbReference type="EMBL" id="KAG9341084.1"/>
    </source>
</evidence>
<dbReference type="EMBL" id="JAFBMS010000038">
    <property type="protein sequence ID" value="KAG9341084.1"/>
    <property type="molecule type" value="Genomic_DNA"/>
</dbReference>
<feature type="compositionally biased region" description="Basic and acidic residues" evidence="1">
    <location>
        <begin position="1"/>
        <end position="14"/>
    </location>
</feature>